<evidence type="ECO:0000313" key="2">
    <source>
        <dbReference type="EMBL" id="QLH81596.1"/>
    </source>
</evidence>
<proteinExistence type="predicted"/>
<feature type="region of interest" description="Disordered" evidence="1">
    <location>
        <begin position="133"/>
        <end position="169"/>
    </location>
</feature>
<organism evidence="2 3">
    <name type="scientific">Halosimplex pelagicum</name>
    <dbReference type="NCBI Taxonomy" id="869886"/>
    <lineage>
        <taxon>Archaea</taxon>
        <taxon>Methanobacteriati</taxon>
        <taxon>Methanobacteriota</taxon>
        <taxon>Stenosarchaea group</taxon>
        <taxon>Halobacteria</taxon>
        <taxon>Halobacteriales</taxon>
        <taxon>Haloarculaceae</taxon>
        <taxon>Halosimplex</taxon>
    </lineage>
</organism>
<dbReference type="AlphaFoldDB" id="A0A7D5TGH0"/>
<keyword evidence="3" id="KW-1185">Reference proteome</keyword>
<name>A0A7D5TGH0_9EURY</name>
<gene>
    <name evidence="2" type="ORF">HZS54_08130</name>
</gene>
<dbReference type="KEGG" id="hpel:HZS54_08130"/>
<dbReference type="PROSITE" id="PS51257">
    <property type="entry name" value="PROKAR_LIPOPROTEIN"/>
    <property type="match status" value="1"/>
</dbReference>
<evidence type="ECO:0000256" key="1">
    <source>
        <dbReference type="SAM" id="MobiDB-lite"/>
    </source>
</evidence>
<dbReference type="EMBL" id="CP058909">
    <property type="protein sequence ID" value="QLH81596.1"/>
    <property type="molecule type" value="Genomic_DNA"/>
</dbReference>
<feature type="compositionally biased region" description="Pro residues" evidence="1">
    <location>
        <begin position="141"/>
        <end position="169"/>
    </location>
</feature>
<sequence>MQRQWGRREFLAAGVAGLGVGTAGCTSPFGSSDGPDVSSVAFSFAYRPTADGGPAVRIEHASGDGLPAGEVRIRTSDGDSALWSELGSTSERADEDVTTGATARVGPDVVNWPSAVPPTESVKVLYVPGEQSVTELDRFDPPTPTPTATPMPTPTDAPTPTETPTPTPHPGLVTGFEGDDLSAWRVAERGASGSATWSVTSDHPVSGEYAAVYRGDRQQVLASVSGLDTYPSRGDTVEFRFYKDSADATGWFGFGVQSVAYEAGYRLRVRNHNWANHAETAKLARLDGTEREKTVLDTADYEPAAHAGERLRWEVQWGDPTIEVRAFDSEGERLVSLSAADETYDGGGVAIAANASDPATVYADRIRITDSSA</sequence>
<dbReference type="GeneID" id="56082549"/>
<protein>
    <submittedName>
        <fullName evidence="2">Uncharacterized protein</fullName>
    </submittedName>
</protein>
<evidence type="ECO:0000313" key="3">
    <source>
        <dbReference type="Proteomes" id="UP000509346"/>
    </source>
</evidence>
<dbReference type="Proteomes" id="UP000509346">
    <property type="component" value="Chromosome"/>
</dbReference>
<reference evidence="2 3" key="1">
    <citation type="submission" date="2020-07" db="EMBL/GenBank/DDBJ databases">
        <title>Halosimplex litoreum sp. nov. and Halosimplex rubrum sp. nov., isolated from different salt environments.</title>
        <authorList>
            <person name="Cui H."/>
        </authorList>
    </citation>
    <scope>NUCLEOTIDE SEQUENCE [LARGE SCALE GENOMIC DNA]</scope>
    <source>
        <strain evidence="2 3">R2</strain>
    </source>
</reference>
<dbReference type="RefSeq" id="WP_179921740.1">
    <property type="nucleotide sequence ID" value="NZ_CP058909.1"/>
</dbReference>
<accession>A0A7D5TGH0</accession>